<reference evidence="7 8" key="1">
    <citation type="submission" date="2015-10" db="EMBL/GenBank/DDBJ databases">
        <title>Full genome of DAOMC 229536 Phialocephala scopiformis, a fungal endophyte of spruce producing the potent anti-insectan compound rugulosin.</title>
        <authorList>
            <consortium name="DOE Joint Genome Institute"/>
            <person name="Walker A.K."/>
            <person name="Frasz S.L."/>
            <person name="Seifert K.A."/>
            <person name="Miller J.D."/>
            <person name="Mondo S.J."/>
            <person name="Labutti K."/>
            <person name="Lipzen A."/>
            <person name="Dockter R."/>
            <person name="Kennedy M."/>
            <person name="Grigoriev I.V."/>
            <person name="Spatafora J.W."/>
        </authorList>
    </citation>
    <scope>NUCLEOTIDE SEQUENCE [LARGE SCALE GENOMIC DNA]</scope>
    <source>
        <strain evidence="7 8">CBS 120377</strain>
    </source>
</reference>
<dbReference type="PANTHER" id="PTHR47660:SF2">
    <property type="entry name" value="TRANSCRIPTION FACTOR WITH C2H2 AND ZN(2)-CYS(6) DNA BINDING DOMAIN (EUROFUNG)"/>
    <property type="match status" value="1"/>
</dbReference>
<evidence type="ECO:0000256" key="3">
    <source>
        <dbReference type="ARBA" id="ARBA00023015"/>
    </source>
</evidence>
<dbReference type="GO" id="GO:0000981">
    <property type="term" value="F:DNA-binding transcription factor activity, RNA polymerase II-specific"/>
    <property type="evidence" value="ECO:0007669"/>
    <property type="project" value="InterPro"/>
</dbReference>
<evidence type="ECO:0000256" key="5">
    <source>
        <dbReference type="ARBA" id="ARBA00023242"/>
    </source>
</evidence>
<keyword evidence="3" id="KW-0805">Transcription regulation</keyword>
<gene>
    <name evidence="7" type="ORF">LY89DRAFT_668169</name>
</gene>
<dbReference type="InParanoid" id="A0A194XCR8"/>
<dbReference type="EMBL" id="KQ947413">
    <property type="protein sequence ID" value="KUJ17965.1"/>
    <property type="molecule type" value="Genomic_DNA"/>
</dbReference>
<dbReference type="PROSITE" id="PS00463">
    <property type="entry name" value="ZN2_CY6_FUNGAL_1"/>
    <property type="match status" value="1"/>
</dbReference>
<evidence type="ECO:0000313" key="7">
    <source>
        <dbReference type="EMBL" id="KUJ17965.1"/>
    </source>
</evidence>
<keyword evidence="4" id="KW-0804">Transcription</keyword>
<dbReference type="GO" id="GO:0008270">
    <property type="term" value="F:zinc ion binding"/>
    <property type="evidence" value="ECO:0007669"/>
    <property type="project" value="InterPro"/>
</dbReference>
<sequence>MSSPKTKTRQKSCIACANAKRRCDRRTPICTQCVGKSILCEYKGSVKPRMERPPISEISIDTPVVSRPETNGLSQPLLDYPNSSVPTDFPRQINPMLDVDETFLDMYDMQLLHDPLPLPRIGTMDRPRATWIIKALRSYPTLLLTTTRTPFIHPLLFSPTISSPLQDAISACSLYLAKNETNGAVVWEVISSMIAKLLQPMPNWAVAEHLSCVQSLVIFQIIRLFDGDVRARGDAEEAEVVLNDWTDRLALRTGIVVEDQDNASFDAGYVIEKSWESWVFEESVKRTVIVSRMVSAMYSVLKKGYCTYVEKVTELSFTAGKELWDAGSAVHWRLVMEAQKSLDVQRMELDEILGKARLEDVDELGLLMLVTYKGVDGVNEWIVQMGSKSLIDPCPVGP</sequence>
<name>A0A194XCR8_MOLSC</name>
<feature type="domain" description="Zn(2)-C6 fungal-type" evidence="6">
    <location>
        <begin position="12"/>
        <end position="42"/>
    </location>
</feature>
<evidence type="ECO:0000256" key="1">
    <source>
        <dbReference type="ARBA" id="ARBA00022723"/>
    </source>
</evidence>
<accession>A0A194XCR8</accession>
<dbReference type="RefSeq" id="XP_018072320.1">
    <property type="nucleotide sequence ID" value="XM_018213026.1"/>
</dbReference>
<dbReference type="Proteomes" id="UP000070700">
    <property type="component" value="Unassembled WGS sequence"/>
</dbReference>
<evidence type="ECO:0000313" key="8">
    <source>
        <dbReference type="Proteomes" id="UP000070700"/>
    </source>
</evidence>
<evidence type="ECO:0000256" key="2">
    <source>
        <dbReference type="ARBA" id="ARBA00022833"/>
    </source>
</evidence>
<dbReference type="SUPFAM" id="SSF57701">
    <property type="entry name" value="Zn2/Cys6 DNA-binding domain"/>
    <property type="match status" value="1"/>
</dbReference>
<dbReference type="KEGG" id="psco:LY89DRAFT_668169"/>
<organism evidence="7 8">
    <name type="scientific">Mollisia scopiformis</name>
    <name type="common">Conifer needle endophyte fungus</name>
    <name type="synonym">Phialocephala scopiformis</name>
    <dbReference type="NCBI Taxonomy" id="149040"/>
    <lineage>
        <taxon>Eukaryota</taxon>
        <taxon>Fungi</taxon>
        <taxon>Dikarya</taxon>
        <taxon>Ascomycota</taxon>
        <taxon>Pezizomycotina</taxon>
        <taxon>Leotiomycetes</taxon>
        <taxon>Helotiales</taxon>
        <taxon>Mollisiaceae</taxon>
        <taxon>Mollisia</taxon>
    </lineage>
</organism>
<protein>
    <recommendedName>
        <fullName evidence="6">Zn(2)-C6 fungal-type domain-containing protein</fullName>
    </recommendedName>
</protein>
<dbReference type="PANTHER" id="PTHR47660">
    <property type="entry name" value="TRANSCRIPTION FACTOR WITH C2H2 AND ZN(2)-CYS(6) DNA BINDING DOMAIN (EUROFUNG)-RELATED-RELATED"/>
    <property type="match status" value="1"/>
</dbReference>
<keyword evidence="2" id="KW-0862">Zinc</keyword>
<proteinExistence type="predicted"/>
<dbReference type="Gene3D" id="4.10.240.10">
    <property type="entry name" value="Zn(2)-C6 fungal-type DNA-binding domain"/>
    <property type="match status" value="1"/>
</dbReference>
<keyword evidence="1" id="KW-0479">Metal-binding</keyword>
<dbReference type="OrthoDB" id="4216928at2759"/>
<dbReference type="Pfam" id="PF00172">
    <property type="entry name" value="Zn_clus"/>
    <property type="match status" value="1"/>
</dbReference>
<dbReference type="SMART" id="SM00066">
    <property type="entry name" value="GAL4"/>
    <property type="match status" value="1"/>
</dbReference>
<keyword evidence="5" id="KW-0539">Nucleus</keyword>
<evidence type="ECO:0000256" key="4">
    <source>
        <dbReference type="ARBA" id="ARBA00023163"/>
    </source>
</evidence>
<dbReference type="CDD" id="cd00067">
    <property type="entry name" value="GAL4"/>
    <property type="match status" value="1"/>
</dbReference>
<dbReference type="InterPro" id="IPR001138">
    <property type="entry name" value="Zn2Cys6_DnaBD"/>
</dbReference>
<dbReference type="PROSITE" id="PS50048">
    <property type="entry name" value="ZN2_CY6_FUNGAL_2"/>
    <property type="match status" value="1"/>
</dbReference>
<keyword evidence="8" id="KW-1185">Reference proteome</keyword>
<evidence type="ECO:0000259" key="6">
    <source>
        <dbReference type="PROSITE" id="PS50048"/>
    </source>
</evidence>
<dbReference type="AlphaFoldDB" id="A0A194XCR8"/>
<dbReference type="GeneID" id="28822752"/>
<dbReference type="InterPro" id="IPR036864">
    <property type="entry name" value="Zn2-C6_fun-type_DNA-bd_sf"/>
</dbReference>
<dbReference type="STRING" id="149040.A0A194XCR8"/>